<reference evidence="9 10" key="1">
    <citation type="submission" date="2020-08" db="EMBL/GenBank/DDBJ databases">
        <title>Sequencing the genomes of 1000 actinobacteria strains.</title>
        <authorList>
            <person name="Klenk H.-P."/>
        </authorList>
    </citation>
    <scope>NUCLEOTIDE SEQUENCE [LARGE SCALE GENOMIC DNA]</scope>
    <source>
        <strain evidence="9 10">DSM 23974</strain>
    </source>
</reference>
<dbReference type="InterPro" id="IPR020613">
    <property type="entry name" value="Thiolase_CS"/>
</dbReference>
<evidence type="ECO:0000256" key="1">
    <source>
        <dbReference type="ARBA" id="ARBA00010982"/>
    </source>
</evidence>
<feature type="domain" description="Thiolase C-terminal" evidence="8">
    <location>
        <begin position="248"/>
        <end position="401"/>
    </location>
</feature>
<sequence>MILPQNLWITAAARTPITARSRAQAHLGAGELAASVVGRLGSGPRSSEAPAAVVLGNCTGPGGNLGRIAALGAGLGEPVPGWTVDAQCGSGLLAVLQAAQHASLTGASCVGGGVESPSTAPTRSIGGVPYAQAPMVPVGWHDPGMTAAADALALQRGIGRERQERFAARSHALAVSSETRLDGDDGPRRLDARALARFTAVRAEAEPATAVTGATAARIADGAAAVRAEPDHSRPSVGAAALGRPCRVVAGALTGGDPALPGLAPVAAVRRVLGQTGFGLEDLAVIEVVEAYAAQALATLDELGLAGEPGGAPEGVVAEADAGAGDRAAPSPRPGPRFDAWGVDPRVNAGGGALAFGHPWGASGAVAVVHAVRRLQGEPPGSRALVTCAVAGGMGVALLLEVG</sequence>
<proteinExistence type="inferred from homology"/>
<dbReference type="Gene3D" id="3.40.47.10">
    <property type="match status" value="1"/>
</dbReference>
<evidence type="ECO:0000256" key="2">
    <source>
        <dbReference type="ARBA" id="ARBA00012705"/>
    </source>
</evidence>
<dbReference type="Pfam" id="PF02803">
    <property type="entry name" value="Thiolase_C"/>
    <property type="match status" value="1"/>
</dbReference>
<dbReference type="Proteomes" id="UP000540191">
    <property type="component" value="Unassembled WGS sequence"/>
</dbReference>
<dbReference type="EMBL" id="JACHNA010000001">
    <property type="protein sequence ID" value="MBB4736031.1"/>
    <property type="molecule type" value="Genomic_DNA"/>
</dbReference>
<name>A0A7W7GPX0_9MICC</name>
<evidence type="ECO:0000256" key="3">
    <source>
        <dbReference type="ARBA" id="ARBA00022679"/>
    </source>
</evidence>
<dbReference type="PROSITE" id="PS00737">
    <property type="entry name" value="THIOLASE_2"/>
    <property type="match status" value="1"/>
</dbReference>
<evidence type="ECO:0000256" key="6">
    <source>
        <dbReference type="RuleBase" id="RU003557"/>
    </source>
</evidence>
<dbReference type="InterPro" id="IPR020617">
    <property type="entry name" value="Thiolase_C"/>
</dbReference>
<protein>
    <recommendedName>
        <fullName evidence="5">Probable acetyl-CoA acetyltransferase</fullName>
        <ecNumber evidence="2">2.3.1.9</ecNumber>
    </recommendedName>
</protein>
<keyword evidence="4 6" id="KW-0012">Acyltransferase</keyword>
<dbReference type="EC" id="2.3.1.9" evidence="2"/>
<organism evidence="9 10">
    <name type="scientific">Micrococcus cohnii</name>
    <dbReference type="NCBI Taxonomy" id="993416"/>
    <lineage>
        <taxon>Bacteria</taxon>
        <taxon>Bacillati</taxon>
        <taxon>Actinomycetota</taxon>
        <taxon>Actinomycetes</taxon>
        <taxon>Micrococcales</taxon>
        <taxon>Micrococcaceae</taxon>
        <taxon>Micrococcus</taxon>
    </lineage>
</organism>
<dbReference type="SUPFAM" id="SSF53901">
    <property type="entry name" value="Thiolase-like"/>
    <property type="match status" value="2"/>
</dbReference>
<evidence type="ECO:0000313" key="9">
    <source>
        <dbReference type="EMBL" id="MBB4736031.1"/>
    </source>
</evidence>
<keyword evidence="10" id="KW-1185">Reference proteome</keyword>
<dbReference type="InterPro" id="IPR016039">
    <property type="entry name" value="Thiolase-like"/>
</dbReference>
<dbReference type="RefSeq" id="WP_184241624.1">
    <property type="nucleotide sequence ID" value="NZ_JACHNA010000001.1"/>
</dbReference>
<accession>A0A7W7GPX0</accession>
<dbReference type="PIRSF" id="PIRSF000429">
    <property type="entry name" value="Ac-CoA_Ac_transf"/>
    <property type="match status" value="1"/>
</dbReference>
<evidence type="ECO:0000259" key="8">
    <source>
        <dbReference type="Pfam" id="PF02803"/>
    </source>
</evidence>
<evidence type="ECO:0000256" key="5">
    <source>
        <dbReference type="ARBA" id="ARBA00040529"/>
    </source>
</evidence>
<dbReference type="InterPro" id="IPR002155">
    <property type="entry name" value="Thiolase"/>
</dbReference>
<evidence type="ECO:0000259" key="7">
    <source>
        <dbReference type="Pfam" id="PF00108"/>
    </source>
</evidence>
<evidence type="ECO:0000256" key="4">
    <source>
        <dbReference type="ARBA" id="ARBA00023315"/>
    </source>
</evidence>
<evidence type="ECO:0000313" key="10">
    <source>
        <dbReference type="Proteomes" id="UP000540191"/>
    </source>
</evidence>
<dbReference type="GO" id="GO:0003985">
    <property type="term" value="F:acetyl-CoA C-acetyltransferase activity"/>
    <property type="evidence" value="ECO:0007669"/>
    <property type="project" value="UniProtKB-EC"/>
</dbReference>
<dbReference type="PANTHER" id="PTHR18919:SF107">
    <property type="entry name" value="ACETYL-COA ACETYLTRANSFERASE, CYTOSOLIC"/>
    <property type="match status" value="1"/>
</dbReference>
<comment type="similarity">
    <text evidence="1 6">Belongs to the thiolase-like superfamily. Thiolase family.</text>
</comment>
<keyword evidence="3 6" id="KW-0808">Transferase</keyword>
<feature type="domain" description="Thiolase N-terminal" evidence="7">
    <location>
        <begin position="9"/>
        <end position="179"/>
    </location>
</feature>
<gene>
    <name evidence="9" type="ORF">HDA30_001539</name>
</gene>
<dbReference type="PANTHER" id="PTHR18919">
    <property type="entry name" value="ACETYL-COA C-ACYLTRANSFERASE"/>
    <property type="match status" value="1"/>
</dbReference>
<comment type="caution">
    <text evidence="9">The sequence shown here is derived from an EMBL/GenBank/DDBJ whole genome shotgun (WGS) entry which is preliminary data.</text>
</comment>
<dbReference type="AlphaFoldDB" id="A0A7W7GPX0"/>
<dbReference type="Pfam" id="PF00108">
    <property type="entry name" value="Thiolase_N"/>
    <property type="match status" value="1"/>
</dbReference>
<dbReference type="InterPro" id="IPR020616">
    <property type="entry name" value="Thiolase_N"/>
</dbReference>